<name>A0A1B1YFZ3_THEST</name>
<dbReference type="Proteomes" id="UP000092971">
    <property type="component" value="Chromosome"/>
</dbReference>
<dbReference type="EC" id="1.5.1.54" evidence="12"/>
<evidence type="ECO:0000256" key="6">
    <source>
        <dbReference type="ARBA" id="ARBA00022827"/>
    </source>
</evidence>
<dbReference type="PANTHER" id="PTHR45754:SF3">
    <property type="entry name" value="METHYLENETETRAHYDROFOLATE REDUCTASE (NADPH)"/>
    <property type="match status" value="1"/>
</dbReference>
<comment type="pathway">
    <text evidence="2 12">One-carbon metabolism; tetrahydrofolate interconversion.</text>
</comment>
<dbReference type="SUPFAM" id="SSF51730">
    <property type="entry name" value="FAD-linked oxidoreductase"/>
    <property type="match status" value="1"/>
</dbReference>
<reference evidence="13 14" key="1">
    <citation type="submission" date="2016-02" db="EMBL/GenBank/DDBJ databases">
        <title>Comparison of Clostridium stercorarium subspecies using comparative genomics and transcriptomics.</title>
        <authorList>
            <person name="Schellenberg J."/>
            <person name="Thallinger G."/>
            <person name="Levin D.B."/>
            <person name="Zhang X."/>
            <person name="Alvare G."/>
            <person name="Fristensky B."/>
            <person name="Sparling R."/>
        </authorList>
    </citation>
    <scope>NUCLEOTIDE SEQUENCE [LARGE SCALE GENOMIC DNA]</scope>
    <source>
        <strain evidence="13 14">DSM 2910</strain>
    </source>
</reference>
<keyword evidence="5 12" id="KW-0285">Flavoprotein</keyword>
<dbReference type="AlphaFoldDB" id="A0A1B1YFZ3"/>
<dbReference type="GO" id="GO:0005829">
    <property type="term" value="C:cytosol"/>
    <property type="evidence" value="ECO:0007669"/>
    <property type="project" value="InterPro"/>
</dbReference>
<keyword evidence="8" id="KW-0520">NAD</keyword>
<accession>A0A1B1YFZ3</accession>
<dbReference type="GO" id="GO:0106312">
    <property type="term" value="F:methylenetetrahydrofolate reductase (NADH) activity"/>
    <property type="evidence" value="ECO:0007669"/>
    <property type="project" value="UniProtKB-EC"/>
</dbReference>
<dbReference type="Pfam" id="PF02219">
    <property type="entry name" value="MTHFR"/>
    <property type="match status" value="1"/>
</dbReference>
<evidence type="ECO:0000313" key="13">
    <source>
        <dbReference type="EMBL" id="ANW99681.1"/>
    </source>
</evidence>
<dbReference type="CDD" id="cd00537">
    <property type="entry name" value="MTHFR"/>
    <property type="match status" value="1"/>
</dbReference>
<evidence type="ECO:0000256" key="2">
    <source>
        <dbReference type="ARBA" id="ARBA00004777"/>
    </source>
</evidence>
<dbReference type="UniPathway" id="UPA00193"/>
<dbReference type="NCBIfam" id="TIGR00676">
    <property type="entry name" value="fadh2"/>
    <property type="match status" value="1"/>
</dbReference>
<dbReference type="OrthoDB" id="9812555at2"/>
<evidence type="ECO:0000256" key="3">
    <source>
        <dbReference type="ARBA" id="ARBA00006743"/>
    </source>
</evidence>
<dbReference type="GO" id="GO:0035999">
    <property type="term" value="P:tetrahydrofolate interconversion"/>
    <property type="evidence" value="ECO:0007669"/>
    <property type="project" value="UniProtKB-UniPathway"/>
</dbReference>
<comment type="cofactor">
    <cofactor evidence="1 12">
        <name>FAD</name>
        <dbReference type="ChEBI" id="CHEBI:57692"/>
    </cofactor>
</comment>
<dbReference type="GO" id="GO:0009086">
    <property type="term" value="P:methionine biosynthetic process"/>
    <property type="evidence" value="ECO:0007669"/>
    <property type="project" value="UniProtKB-KW"/>
</dbReference>
<evidence type="ECO:0000256" key="1">
    <source>
        <dbReference type="ARBA" id="ARBA00001974"/>
    </source>
</evidence>
<dbReference type="InterPro" id="IPR029041">
    <property type="entry name" value="FAD-linked_oxidoreductase-like"/>
</dbReference>
<evidence type="ECO:0000256" key="9">
    <source>
        <dbReference type="ARBA" id="ARBA00023167"/>
    </source>
</evidence>
<comment type="catalytic activity">
    <reaction evidence="11">
        <text>(6S)-5-methyl-5,6,7,8-tetrahydrofolate + NAD(+) = (6R)-5,10-methylene-5,6,7,8-tetrahydrofolate + NADH + H(+)</text>
        <dbReference type="Rhea" id="RHEA:19821"/>
        <dbReference type="ChEBI" id="CHEBI:15378"/>
        <dbReference type="ChEBI" id="CHEBI:15636"/>
        <dbReference type="ChEBI" id="CHEBI:18608"/>
        <dbReference type="ChEBI" id="CHEBI:57540"/>
        <dbReference type="ChEBI" id="CHEBI:57945"/>
        <dbReference type="EC" id="1.5.1.54"/>
    </reaction>
    <physiologicalReaction direction="right-to-left" evidence="11">
        <dbReference type="Rhea" id="RHEA:19823"/>
    </physiologicalReaction>
</comment>
<evidence type="ECO:0000256" key="5">
    <source>
        <dbReference type="ARBA" id="ARBA00022630"/>
    </source>
</evidence>
<evidence type="ECO:0000256" key="12">
    <source>
        <dbReference type="RuleBase" id="RU003862"/>
    </source>
</evidence>
<dbReference type="EMBL" id="CP014672">
    <property type="protein sequence ID" value="ANW99681.1"/>
    <property type="molecule type" value="Genomic_DNA"/>
</dbReference>
<dbReference type="InterPro" id="IPR004620">
    <property type="entry name" value="MTHF_reductase_bac"/>
</dbReference>
<keyword evidence="6 12" id="KW-0274">FAD</keyword>
<dbReference type="PANTHER" id="PTHR45754">
    <property type="entry name" value="METHYLENETETRAHYDROFOLATE REDUCTASE"/>
    <property type="match status" value="1"/>
</dbReference>
<gene>
    <name evidence="13" type="ORF">CSTERTH_11860</name>
</gene>
<dbReference type="GO" id="GO:0071949">
    <property type="term" value="F:FAD binding"/>
    <property type="evidence" value="ECO:0007669"/>
    <property type="project" value="TreeGrafter"/>
</dbReference>
<proteinExistence type="inferred from homology"/>
<keyword evidence="4" id="KW-0028">Amino-acid biosynthesis</keyword>
<evidence type="ECO:0000256" key="4">
    <source>
        <dbReference type="ARBA" id="ARBA00022605"/>
    </source>
</evidence>
<protein>
    <recommendedName>
        <fullName evidence="12">Methylenetetrahydrofolate reductase</fullName>
        <ecNumber evidence="12">1.5.1.54</ecNumber>
    </recommendedName>
</protein>
<keyword evidence="9" id="KW-0486">Methionine biosynthesis</keyword>
<evidence type="ECO:0000256" key="10">
    <source>
        <dbReference type="ARBA" id="ARBA00034478"/>
    </source>
</evidence>
<sequence length="289" mass="32576">MKITEFFERKKQTVSFEIFPPKLDTPIETILNKLGDFAQLKPDFISVTYGAGGSKKGRTVEIASKIKNEYGIESLAHFTCVGHSIEEIDDMINKLKNEKIDNILALRGDPPKDMPDFDFSKNVFSYASELIRHIRKRANFCIGAACYPEGHVDSPRIRQDIYYLKQKVNEGVDFLITQLFFDNRIFYDFMDKLLAAGITCPVLPGIMPIFRADQIKRIASMCGASMPAKLVLLLDKYGNTPDMQKAGIEYATNQLKDLLDNGVHGIHINTMNNVEATRTILQNLGLFPG</sequence>
<evidence type="ECO:0000256" key="7">
    <source>
        <dbReference type="ARBA" id="ARBA00023002"/>
    </source>
</evidence>
<evidence type="ECO:0000256" key="8">
    <source>
        <dbReference type="ARBA" id="ARBA00023027"/>
    </source>
</evidence>
<organism evidence="13 14">
    <name type="scientific">Thermoclostridium stercorarium subsp. thermolacticum DSM 2910</name>
    <dbReference type="NCBI Taxonomy" id="1121336"/>
    <lineage>
        <taxon>Bacteria</taxon>
        <taxon>Bacillati</taxon>
        <taxon>Bacillota</taxon>
        <taxon>Clostridia</taxon>
        <taxon>Eubacteriales</taxon>
        <taxon>Oscillospiraceae</taxon>
        <taxon>Thermoclostridium</taxon>
    </lineage>
</organism>
<evidence type="ECO:0000313" key="14">
    <source>
        <dbReference type="Proteomes" id="UP000092971"/>
    </source>
</evidence>
<dbReference type="RefSeq" id="WP_034836040.1">
    <property type="nucleotide sequence ID" value="NZ_CP014672.1"/>
</dbReference>
<dbReference type="Gene3D" id="3.20.20.220">
    <property type="match status" value="1"/>
</dbReference>
<evidence type="ECO:0000256" key="11">
    <source>
        <dbReference type="ARBA" id="ARBA00048628"/>
    </source>
</evidence>
<comment type="pathway">
    <text evidence="10">Amino-acid biosynthesis; L-methionine biosynthesis via de novo pathway.</text>
</comment>
<keyword evidence="7 12" id="KW-0560">Oxidoreductase</keyword>
<dbReference type="InterPro" id="IPR003171">
    <property type="entry name" value="Mehydrof_redctse-like"/>
</dbReference>
<comment type="similarity">
    <text evidence="3 12">Belongs to the methylenetetrahydrofolate reductase family.</text>
</comment>